<dbReference type="STRING" id="1193051.LEP1GSC017_0186"/>
<name>A0A4R8MMP0_LEPME</name>
<dbReference type="OrthoDB" id="331197at2"/>
<accession>A0A4R8MMP0</accession>
<dbReference type="Proteomes" id="UP000294684">
    <property type="component" value="Unassembled WGS sequence"/>
</dbReference>
<protein>
    <recommendedName>
        <fullName evidence="3">Lipoprotein</fullName>
    </recommendedName>
</protein>
<organism evidence="1 2">
    <name type="scientific">Leptospira meyeri</name>
    <dbReference type="NCBI Taxonomy" id="29508"/>
    <lineage>
        <taxon>Bacteria</taxon>
        <taxon>Pseudomonadati</taxon>
        <taxon>Spirochaetota</taxon>
        <taxon>Spirochaetia</taxon>
        <taxon>Leptospirales</taxon>
        <taxon>Leptospiraceae</taxon>
        <taxon>Leptospira</taxon>
    </lineage>
</organism>
<dbReference type="GeneID" id="79828232"/>
<dbReference type="RefSeq" id="WP_004787913.1">
    <property type="nucleotide sequence ID" value="NZ_RQGE01000020.1"/>
</dbReference>
<reference evidence="1 2" key="1">
    <citation type="submission" date="2019-03" db="EMBL/GenBank/DDBJ databases">
        <title>Genomic Encyclopedia of Archaeal and Bacterial Type Strains, Phase II (KMG-II): from individual species to whole genera.</title>
        <authorList>
            <person name="Goeker M."/>
        </authorList>
    </citation>
    <scope>NUCLEOTIDE SEQUENCE [LARGE SCALE GENOMIC DNA]</scope>
    <source>
        <strain evidence="1 2">DSM 21537</strain>
    </source>
</reference>
<evidence type="ECO:0000313" key="2">
    <source>
        <dbReference type="Proteomes" id="UP000294684"/>
    </source>
</evidence>
<dbReference type="PROSITE" id="PS51257">
    <property type="entry name" value="PROKAR_LIPOPROTEIN"/>
    <property type="match status" value="1"/>
</dbReference>
<evidence type="ECO:0000313" key="1">
    <source>
        <dbReference type="EMBL" id="TDY68438.1"/>
    </source>
</evidence>
<keyword evidence="2" id="KW-1185">Reference proteome</keyword>
<proteinExistence type="predicted"/>
<evidence type="ECO:0008006" key="3">
    <source>
        <dbReference type="Google" id="ProtNLM"/>
    </source>
</evidence>
<gene>
    <name evidence="1" type="ORF">CLV96_2952</name>
</gene>
<sequence length="130" mass="15171">MKKLCFVTIIFTFHLLIGCASYQYEITDTKIPVSFSYELGNNEKFRHFSIETKLSWFLFDTQPIDTLDLDEIFRNQLPNAKKIFNLRIYSKENVIDSVIRTFTTGAQFLLASNRALYSQRTIIIEGLVVE</sequence>
<dbReference type="EMBL" id="SORO01000002">
    <property type="protein sequence ID" value="TDY68438.1"/>
    <property type="molecule type" value="Genomic_DNA"/>
</dbReference>
<comment type="caution">
    <text evidence="1">The sequence shown here is derived from an EMBL/GenBank/DDBJ whole genome shotgun (WGS) entry which is preliminary data.</text>
</comment>
<dbReference type="AlphaFoldDB" id="A0A4R8MMP0"/>